<feature type="region of interest" description="Disordered" evidence="1">
    <location>
        <begin position="1"/>
        <end position="34"/>
    </location>
</feature>
<accession>A0A383BPL3</accession>
<organism evidence="2">
    <name type="scientific">marine metagenome</name>
    <dbReference type="NCBI Taxonomy" id="408172"/>
    <lineage>
        <taxon>unclassified sequences</taxon>
        <taxon>metagenomes</taxon>
        <taxon>ecological metagenomes</taxon>
    </lineage>
</organism>
<evidence type="ECO:0000313" key="2">
    <source>
        <dbReference type="EMBL" id="SVE21801.1"/>
    </source>
</evidence>
<reference evidence="2" key="1">
    <citation type="submission" date="2018-05" db="EMBL/GenBank/DDBJ databases">
        <authorList>
            <person name="Lanie J.A."/>
            <person name="Ng W.-L."/>
            <person name="Kazmierczak K.M."/>
            <person name="Andrzejewski T.M."/>
            <person name="Davidsen T.M."/>
            <person name="Wayne K.J."/>
            <person name="Tettelin H."/>
            <person name="Glass J.I."/>
            <person name="Rusch D."/>
            <person name="Podicherti R."/>
            <person name="Tsui H.-C.T."/>
            <person name="Winkler M.E."/>
        </authorList>
    </citation>
    <scope>NUCLEOTIDE SEQUENCE</scope>
</reference>
<sequence>MVTEAGDQQSRQGLMNHLPLAGQNQKEASPTLLH</sequence>
<feature type="compositionally biased region" description="Polar residues" evidence="1">
    <location>
        <begin position="1"/>
        <end position="13"/>
    </location>
</feature>
<gene>
    <name evidence="2" type="ORF">METZ01_LOCUS474655</name>
</gene>
<dbReference type="AlphaFoldDB" id="A0A383BPL3"/>
<dbReference type="EMBL" id="UINC01202139">
    <property type="protein sequence ID" value="SVE21801.1"/>
    <property type="molecule type" value="Genomic_DNA"/>
</dbReference>
<name>A0A383BPL3_9ZZZZ</name>
<evidence type="ECO:0000256" key="1">
    <source>
        <dbReference type="SAM" id="MobiDB-lite"/>
    </source>
</evidence>
<proteinExistence type="predicted"/>
<protein>
    <submittedName>
        <fullName evidence="2">Uncharacterized protein</fullName>
    </submittedName>
</protein>